<dbReference type="Proteomes" id="UP000187851">
    <property type="component" value="Chromosome"/>
</dbReference>
<dbReference type="InterPro" id="IPR009061">
    <property type="entry name" value="DNA-bd_dom_put_sf"/>
</dbReference>
<evidence type="ECO:0000256" key="3">
    <source>
        <dbReference type="ARBA" id="ARBA00023125"/>
    </source>
</evidence>
<dbReference type="InterPro" id="IPR000551">
    <property type="entry name" value="MerR-type_HTH_dom"/>
</dbReference>
<evidence type="ECO:0000313" key="7">
    <source>
        <dbReference type="EMBL" id="AQA09340.1"/>
    </source>
</evidence>
<feature type="region of interest" description="Disordered" evidence="5">
    <location>
        <begin position="193"/>
        <end position="221"/>
    </location>
</feature>
<feature type="region of interest" description="Disordered" evidence="5">
    <location>
        <begin position="119"/>
        <end position="155"/>
    </location>
</feature>
<keyword evidence="8" id="KW-1185">Reference proteome</keyword>
<evidence type="ECO:0000259" key="6">
    <source>
        <dbReference type="PROSITE" id="PS50937"/>
    </source>
</evidence>
<evidence type="ECO:0000256" key="4">
    <source>
        <dbReference type="ARBA" id="ARBA00023163"/>
    </source>
</evidence>
<dbReference type="InterPro" id="IPR047057">
    <property type="entry name" value="MerR_fam"/>
</dbReference>
<dbReference type="Gene3D" id="1.10.1660.10">
    <property type="match status" value="1"/>
</dbReference>
<evidence type="ECO:0000313" key="8">
    <source>
        <dbReference type="Proteomes" id="UP000187851"/>
    </source>
</evidence>
<evidence type="ECO:0000256" key="2">
    <source>
        <dbReference type="ARBA" id="ARBA00023015"/>
    </source>
</evidence>
<name>A0ABN4VW07_9ACTN</name>
<dbReference type="PROSITE" id="PS50937">
    <property type="entry name" value="HTH_MERR_2"/>
    <property type="match status" value="1"/>
</dbReference>
<gene>
    <name evidence="7" type="ORF">BV401_01335</name>
</gene>
<dbReference type="EMBL" id="CP019458">
    <property type="protein sequence ID" value="AQA09340.1"/>
    <property type="molecule type" value="Genomic_DNA"/>
</dbReference>
<keyword evidence="3" id="KW-0238">DNA-binding</keyword>
<dbReference type="SUPFAM" id="SSF46955">
    <property type="entry name" value="Putative DNA-binding domain"/>
    <property type="match status" value="1"/>
</dbReference>
<protein>
    <recommendedName>
        <fullName evidence="6">HTH merR-type domain-containing protein</fullName>
    </recommendedName>
</protein>
<reference evidence="7 8" key="1">
    <citation type="journal article" date="2017" name="J. Biotechnol.">
        <title>The complete genome sequence of Streptomyces autolyticus CGMCC 0516, the producer of geldanamycin, autolytimycin, reblastatin and elaiophylin.</title>
        <authorList>
            <person name="Yin M."/>
            <person name="Jiang M."/>
            <person name="Ren Z."/>
            <person name="Dong Y."/>
            <person name="Lu T."/>
        </authorList>
    </citation>
    <scope>NUCLEOTIDE SEQUENCE [LARGE SCALE GENOMIC DNA]</scope>
    <source>
        <strain evidence="7 8">CGMCC0516</strain>
    </source>
</reference>
<evidence type="ECO:0000256" key="5">
    <source>
        <dbReference type="SAM" id="MobiDB-lite"/>
    </source>
</evidence>
<dbReference type="SMART" id="SM00422">
    <property type="entry name" value="HTH_MERR"/>
    <property type="match status" value="1"/>
</dbReference>
<sequence length="221" mass="24029">MRIGEAAAASRTTPRALRFYERRGLLPPLRRSASGQREYGPQEVAMARAVRQLPALGLTVQDVRQVAGRLPQLARIPLKDCAGLDPSDPALDVIDRRLTAIDAEIARLTRLRDSLLAALPPGGQKRKHRRAMTSSAPHAFASHSTARSSPSPWPRVTFSRAVTCQRAVSCDSIASRHPQLLGISSGEAHLVPHHGALGRGVEPGEELGQRRPARAVRTHDR</sequence>
<accession>A0ABN4VW07</accession>
<keyword evidence="2" id="KW-0805">Transcription regulation</keyword>
<feature type="compositionally biased region" description="Basic residues" evidence="5">
    <location>
        <begin position="211"/>
        <end position="221"/>
    </location>
</feature>
<organism evidence="7 8">
    <name type="scientific">Streptomyces autolyticus</name>
    <dbReference type="NCBI Taxonomy" id="75293"/>
    <lineage>
        <taxon>Bacteria</taxon>
        <taxon>Bacillati</taxon>
        <taxon>Actinomycetota</taxon>
        <taxon>Actinomycetes</taxon>
        <taxon>Kitasatosporales</taxon>
        <taxon>Streptomycetaceae</taxon>
        <taxon>Streptomyces</taxon>
    </lineage>
</organism>
<dbReference type="PANTHER" id="PTHR30204:SF69">
    <property type="entry name" value="MERR-FAMILY TRANSCRIPTIONAL REGULATOR"/>
    <property type="match status" value="1"/>
</dbReference>
<evidence type="ECO:0000256" key="1">
    <source>
        <dbReference type="ARBA" id="ARBA00022491"/>
    </source>
</evidence>
<dbReference type="Pfam" id="PF13411">
    <property type="entry name" value="MerR_1"/>
    <property type="match status" value="1"/>
</dbReference>
<feature type="compositionally biased region" description="Polar residues" evidence="5">
    <location>
        <begin position="132"/>
        <end position="150"/>
    </location>
</feature>
<feature type="domain" description="HTH merR-type" evidence="6">
    <location>
        <begin position="1"/>
        <end position="69"/>
    </location>
</feature>
<dbReference type="PANTHER" id="PTHR30204">
    <property type="entry name" value="REDOX-CYCLING DRUG-SENSING TRANSCRIPTIONAL ACTIVATOR SOXR"/>
    <property type="match status" value="1"/>
</dbReference>
<keyword evidence="1" id="KW-0678">Repressor</keyword>
<proteinExistence type="predicted"/>
<dbReference type="PRINTS" id="PR00040">
    <property type="entry name" value="HTHMERR"/>
</dbReference>
<keyword evidence="4" id="KW-0804">Transcription</keyword>